<dbReference type="RefSeq" id="XP_001435015.1">
    <property type="nucleotide sequence ID" value="XM_001434978.1"/>
</dbReference>
<feature type="signal peptide" evidence="5">
    <location>
        <begin position="1"/>
        <end position="17"/>
    </location>
</feature>
<accession>A0CA01</accession>
<dbReference type="GeneID" id="5020803"/>
<dbReference type="Proteomes" id="UP000000600">
    <property type="component" value="Unassembled WGS sequence"/>
</dbReference>
<sequence length="263" mass="30637">MVQLSSILLPLPALAPAYYPAPVPPASLASAAPPSARFSPPGAQRFDQEIFEELAKQKNYNALAKIAEKDKTQFKIFKRLKWKGQLYQINESIRVNFQDSLRIGIIKRITSIKSFVDNQELPLLQLNWYYSKMDLDSQWERYMKCFSEYELFLTEISDFIFIGQIIDKVKVLSLNEYDSFLDDDISGQNRLFFMRCTYNGDKKSINPNPNELEKVCFCDMPQNPDLVYIFCESCKKWLHMDCVHLTEDEAKNIEEYICVQCNK</sequence>
<dbReference type="OrthoDB" id="308516at2759"/>
<dbReference type="InterPro" id="IPR019786">
    <property type="entry name" value="Zinc_finger_PHD-type_CS"/>
</dbReference>
<evidence type="ECO:0000313" key="8">
    <source>
        <dbReference type="EMBL" id="CAK67618.1"/>
    </source>
</evidence>
<dbReference type="KEGG" id="ptm:GSPATT00036397001"/>
<feature type="domain" description="PHD-type" evidence="6">
    <location>
        <begin position="213"/>
        <end position="263"/>
    </location>
</feature>
<dbReference type="GO" id="GO:0003682">
    <property type="term" value="F:chromatin binding"/>
    <property type="evidence" value="ECO:0007669"/>
    <property type="project" value="InterPro"/>
</dbReference>
<protein>
    <recommendedName>
        <fullName evidence="10">PHD-type domain-containing protein</fullName>
    </recommendedName>
</protein>
<dbReference type="OMA" id="YIFCESC"/>
<evidence type="ECO:0008006" key="10">
    <source>
        <dbReference type="Google" id="ProtNLM"/>
    </source>
</evidence>
<evidence type="ECO:0000256" key="3">
    <source>
        <dbReference type="ARBA" id="ARBA00022833"/>
    </source>
</evidence>
<reference evidence="8 9" key="1">
    <citation type="journal article" date="2006" name="Nature">
        <title>Global trends of whole-genome duplications revealed by the ciliate Paramecium tetraurelia.</title>
        <authorList>
            <consortium name="Genoscope"/>
            <person name="Aury J.-M."/>
            <person name="Jaillon O."/>
            <person name="Duret L."/>
            <person name="Noel B."/>
            <person name="Jubin C."/>
            <person name="Porcel B.M."/>
            <person name="Segurens B."/>
            <person name="Daubin V."/>
            <person name="Anthouard V."/>
            <person name="Aiach N."/>
            <person name="Arnaiz O."/>
            <person name="Billaut A."/>
            <person name="Beisson J."/>
            <person name="Blanc I."/>
            <person name="Bouhouche K."/>
            <person name="Camara F."/>
            <person name="Duharcourt S."/>
            <person name="Guigo R."/>
            <person name="Gogendeau D."/>
            <person name="Katinka M."/>
            <person name="Keller A.-M."/>
            <person name="Kissmehl R."/>
            <person name="Klotz C."/>
            <person name="Koll F."/>
            <person name="Le Moue A."/>
            <person name="Lepere C."/>
            <person name="Malinsky S."/>
            <person name="Nowacki M."/>
            <person name="Nowak J.K."/>
            <person name="Plattner H."/>
            <person name="Poulain J."/>
            <person name="Ruiz F."/>
            <person name="Serrano V."/>
            <person name="Zagulski M."/>
            <person name="Dessen P."/>
            <person name="Betermier M."/>
            <person name="Weissenbach J."/>
            <person name="Scarpelli C."/>
            <person name="Schachter V."/>
            <person name="Sperling L."/>
            <person name="Meyer E."/>
            <person name="Cohen J."/>
            <person name="Wincker P."/>
        </authorList>
    </citation>
    <scope>NUCLEOTIDE SEQUENCE [LARGE SCALE GENOMIC DNA]</scope>
    <source>
        <strain evidence="8 9">Stock d4-2</strain>
    </source>
</reference>
<name>A0CA01_PARTE</name>
<dbReference type="InterPro" id="IPR011011">
    <property type="entry name" value="Znf_FYVE_PHD"/>
</dbReference>
<keyword evidence="2 4" id="KW-0863">Zinc-finger</keyword>
<evidence type="ECO:0000259" key="6">
    <source>
        <dbReference type="PROSITE" id="PS50016"/>
    </source>
</evidence>
<gene>
    <name evidence="8" type="ORF">GSPATT00036397001</name>
</gene>
<dbReference type="Pfam" id="PF01426">
    <property type="entry name" value="BAH"/>
    <property type="match status" value="1"/>
</dbReference>
<keyword evidence="1" id="KW-0479">Metal-binding</keyword>
<evidence type="ECO:0000256" key="1">
    <source>
        <dbReference type="ARBA" id="ARBA00022723"/>
    </source>
</evidence>
<dbReference type="InParanoid" id="A0CA01"/>
<keyword evidence="5" id="KW-0732">Signal</keyword>
<dbReference type="Gene3D" id="3.30.40.10">
    <property type="entry name" value="Zinc/RING finger domain, C3HC4 (zinc finger)"/>
    <property type="match status" value="1"/>
</dbReference>
<evidence type="ECO:0000256" key="5">
    <source>
        <dbReference type="SAM" id="SignalP"/>
    </source>
</evidence>
<dbReference type="InterPro" id="IPR013083">
    <property type="entry name" value="Znf_RING/FYVE/PHD"/>
</dbReference>
<evidence type="ECO:0000256" key="2">
    <source>
        <dbReference type="ARBA" id="ARBA00022771"/>
    </source>
</evidence>
<dbReference type="SUPFAM" id="SSF57903">
    <property type="entry name" value="FYVE/PHD zinc finger"/>
    <property type="match status" value="1"/>
</dbReference>
<dbReference type="GO" id="GO:0008270">
    <property type="term" value="F:zinc ion binding"/>
    <property type="evidence" value="ECO:0007669"/>
    <property type="project" value="UniProtKB-KW"/>
</dbReference>
<dbReference type="PANTHER" id="PTHR46364">
    <property type="entry name" value="OS08G0421900 PROTEIN"/>
    <property type="match status" value="1"/>
</dbReference>
<dbReference type="SMART" id="SM00249">
    <property type="entry name" value="PHD"/>
    <property type="match status" value="1"/>
</dbReference>
<evidence type="ECO:0000256" key="4">
    <source>
        <dbReference type="PROSITE-ProRule" id="PRU00146"/>
    </source>
</evidence>
<dbReference type="InterPro" id="IPR001965">
    <property type="entry name" value="Znf_PHD"/>
</dbReference>
<dbReference type="SUPFAM" id="SSF82061">
    <property type="entry name" value="BAH domain"/>
    <property type="match status" value="1"/>
</dbReference>
<dbReference type="PROSITE" id="PS01359">
    <property type="entry name" value="ZF_PHD_1"/>
    <property type="match status" value="1"/>
</dbReference>
<dbReference type="InterPro" id="IPR043151">
    <property type="entry name" value="BAH_sf"/>
</dbReference>
<keyword evidence="9" id="KW-1185">Reference proteome</keyword>
<organism evidence="8 9">
    <name type="scientific">Paramecium tetraurelia</name>
    <dbReference type="NCBI Taxonomy" id="5888"/>
    <lineage>
        <taxon>Eukaryota</taxon>
        <taxon>Sar</taxon>
        <taxon>Alveolata</taxon>
        <taxon>Ciliophora</taxon>
        <taxon>Intramacronucleata</taxon>
        <taxon>Oligohymenophorea</taxon>
        <taxon>Peniculida</taxon>
        <taxon>Parameciidae</taxon>
        <taxon>Paramecium</taxon>
    </lineage>
</organism>
<feature type="domain" description="BAH" evidence="7">
    <location>
        <begin position="85"/>
        <end position="209"/>
    </location>
</feature>
<dbReference type="PROSITE" id="PS51038">
    <property type="entry name" value="BAH"/>
    <property type="match status" value="1"/>
</dbReference>
<proteinExistence type="predicted"/>
<feature type="chain" id="PRO_5002623168" description="PHD-type domain-containing protein" evidence="5">
    <location>
        <begin position="18"/>
        <end position="263"/>
    </location>
</feature>
<dbReference type="InterPro" id="IPR019787">
    <property type="entry name" value="Znf_PHD-finger"/>
</dbReference>
<dbReference type="STRING" id="5888.A0CA01"/>
<dbReference type="Pfam" id="PF00628">
    <property type="entry name" value="PHD"/>
    <property type="match status" value="1"/>
</dbReference>
<dbReference type="EMBL" id="CT868053">
    <property type="protein sequence ID" value="CAK67618.1"/>
    <property type="molecule type" value="Genomic_DNA"/>
</dbReference>
<keyword evidence="3" id="KW-0862">Zinc</keyword>
<dbReference type="HOGENOM" id="CLU_085193_1_0_1"/>
<dbReference type="AlphaFoldDB" id="A0CA01"/>
<evidence type="ECO:0000313" key="9">
    <source>
        <dbReference type="Proteomes" id="UP000000600"/>
    </source>
</evidence>
<dbReference type="InterPro" id="IPR001025">
    <property type="entry name" value="BAH_dom"/>
</dbReference>
<dbReference type="PROSITE" id="PS50016">
    <property type="entry name" value="ZF_PHD_2"/>
    <property type="match status" value="1"/>
</dbReference>
<evidence type="ECO:0000259" key="7">
    <source>
        <dbReference type="PROSITE" id="PS51038"/>
    </source>
</evidence>
<dbReference type="Gene3D" id="2.30.30.490">
    <property type="match status" value="1"/>
</dbReference>